<dbReference type="PROSITE" id="PS51782">
    <property type="entry name" value="LYSM"/>
    <property type="match status" value="1"/>
</dbReference>
<dbReference type="Pfam" id="PF01476">
    <property type="entry name" value="LysM"/>
    <property type="match status" value="2"/>
</dbReference>
<evidence type="ECO:0000313" key="5">
    <source>
        <dbReference type="Proteomes" id="UP001597297"/>
    </source>
</evidence>
<feature type="domain" description="LysM" evidence="3">
    <location>
        <begin position="219"/>
        <end position="263"/>
    </location>
</feature>
<name>A0ABW5EA09_9BACT</name>
<comment type="caution">
    <text evidence="4">The sequence shown here is derived from an EMBL/GenBank/DDBJ whole genome shotgun (WGS) entry which is preliminary data.</text>
</comment>
<evidence type="ECO:0000256" key="2">
    <source>
        <dbReference type="SAM" id="Phobius"/>
    </source>
</evidence>
<feature type="transmembrane region" description="Helical" evidence="2">
    <location>
        <begin position="51"/>
        <end position="73"/>
    </location>
</feature>
<feature type="region of interest" description="Disordered" evidence="1">
    <location>
        <begin position="1"/>
        <end position="39"/>
    </location>
</feature>
<dbReference type="CDD" id="cd00118">
    <property type="entry name" value="LysM"/>
    <property type="match status" value="1"/>
</dbReference>
<reference evidence="5" key="1">
    <citation type="journal article" date="2019" name="Int. J. Syst. Evol. Microbiol.">
        <title>The Global Catalogue of Microorganisms (GCM) 10K type strain sequencing project: providing services to taxonomists for standard genome sequencing and annotation.</title>
        <authorList>
            <consortium name="The Broad Institute Genomics Platform"/>
            <consortium name="The Broad Institute Genome Sequencing Center for Infectious Disease"/>
            <person name="Wu L."/>
            <person name="Ma J."/>
        </authorList>
    </citation>
    <scope>NUCLEOTIDE SEQUENCE [LARGE SCALE GENOMIC DNA]</scope>
    <source>
        <strain evidence="5">JCM 16545</strain>
    </source>
</reference>
<dbReference type="PANTHER" id="PTHR33734:SF22">
    <property type="entry name" value="MEMBRANE-BOUND LYTIC MUREIN TRANSGLYCOSYLASE D"/>
    <property type="match status" value="1"/>
</dbReference>
<gene>
    <name evidence="4" type="ORF">ACFSQZ_12250</name>
</gene>
<dbReference type="PANTHER" id="PTHR33734">
    <property type="entry name" value="LYSM DOMAIN-CONTAINING GPI-ANCHORED PROTEIN 2"/>
    <property type="match status" value="1"/>
</dbReference>
<dbReference type="SMART" id="SM00257">
    <property type="entry name" value="LysM"/>
    <property type="match status" value="2"/>
</dbReference>
<dbReference type="Proteomes" id="UP001597297">
    <property type="component" value="Unassembled WGS sequence"/>
</dbReference>
<proteinExistence type="predicted"/>
<keyword evidence="2" id="KW-0812">Transmembrane</keyword>
<evidence type="ECO:0000313" key="4">
    <source>
        <dbReference type="EMBL" id="MFD2277244.1"/>
    </source>
</evidence>
<organism evidence="4 5">
    <name type="scientific">Rubritalea spongiae</name>
    <dbReference type="NCBI Taxonomy" id="430797"/>
    <lineage>
        <taxon>Bacteria</taxon>
        <taxon>Pseudomonadati</taxon>
        <taxon>Verrucomicrobiota</taxon>
        <taxon>Verrucomicrobiia</taxon>
        <taxon>Verrucomicrobiales</taxon>
        <taxon>Rubritaleaceae</taxon>
        <taxon>Rubritalea</taxon>
    </lineage>
</organism>
<dbReference type="SUPFAM" id="SSF54106">
    <property type="entry name" value="LysM domain"/>
    <property type="match status" value="1"/>
</dbReference>
<dbReference type="Gene3D" id="3.10.350.10">
    <property type="entry name" value="LysM domain"/>
    <property type="match status" value="2"/>
</dbReference>
<dbReference type="RefSeq" id="WP_377093972.1">
    <property type="nucleotide sequence ID" value="NZ_JBHSJM010000001.1"/>
</dbReference>
<evidence type="ECO:0000256" key="1">
    <source>
        <dbReference type="SAM" id="MobiDB-lite"/>
    </source>
</evidence>
<evidence type="ECO:0000259" key="3">
    <source>
        <dbReference type="PROSITE" id="PS51782"/>
    </source>
</evidence>
<keyword evidence="2" id="KW-0472">Membrane</keyword>
<feature type="compositionally biased region" description="Basic residues" evidence="1">
    <location>
        <begin position="10"/>
        <end position="32"/>
    </location>
</feature>
<accession>A0ABW5EA09</accession>
<sequence>MKDKQLQTKRQTKKGFRKLHAKVTSPRRRKQRVSAAGSADMLDSEVPNASIGRALTVILLLHVVAIGAIYLGIQWNKGRTEVSVTSGSPAGENAAVDIMNVNANLESDIVLAGDTYEVFAARHEVDVAELRSVNNNATIHAGKVLYLPPNKIRAAQAVASAELAVLDRPPLPTSTNVVTVQTPSEPVLVKAQTESAAPKAVVVEESSSKAKAVVVAAGSTYKVQPGDSVWRISNKYKVSQDALMRLNGMSNPRELRSGMTLKIPAN</sequence>
<protein>
    <submittedName>
        <fullName evidence="4">LysM peptidoglycan-binding domain-containing protein</fullName>
    </submittedName>
</protein>
<keyword evidence="5" id="KW-1185">Reference proteome</keyword>
<keyword evidence="2" id="KW-1133">Transmembrane helix</keyword>
<dbReference type="EMBL" id="JBHUJC010000041">
    <property type="protein sequence ID" value="MFD2277244.1"/>
    <property type="molecule type" value="Genomic_DNA"/>
</dbReference>
<dbReference type="InterPro" id="IPR036779">
    <property type="entry name" value="LysM_dom_sf"/>
</dbReference>
<dbReference type="InterPro" id="IPR018392">
    <property type="entry name" value="LysM"/>
</dbReference>